<reference evidence="1 2" key="1">
    <citation type="journal article" date="2018" name="Nat. Ecol. Evol.">
        <title>Pezizomycetes genomes reveal the molecular basis of ectomycorrhizal truffle lifestyle.</title>
        <authorList>
            <person name="Murat C."/>
            <person name="Payen T."/>
            <person name="Noel B."/>
            <person name="Kuo A."/>
            <person name="Morin E."/>
            <person name="Chen J."/>
            <person name="Kohler A."/>
            <person name="Krizsan K."/>
            <person name="Balestrini R."/>
            <person name="Da Silva C."/>
            <person name="Montanini B."/>
            <person name="Hainaut M."/>
            <person name="Levati E."/>
            <person name="Barry K.W."/>
            <person name="Belfiori B."/>
            <person name="Cichocki N."/>
            <person name="Clum A."/>
            <person name="Dockter R.B."/>
            <person name="Fauchery L."/>
            <person name="Guy J."/>
            <person name="Iotti M."/>
            <person name="Le Tacon F."/>
            <person name="Lindquist E.A."/>
            <person name="Lipzen A."/>
            <person name="Malagnac F."/>
            <person name="Mello A."/>
            <person name="Molinier V."/>
            <person name="Miyauchi S."/>
            <person name="Poulain J."/>
            <person name="Riccioni C."/>
            <person name="Rubini A."/>
            <person name="Sitrit Y."/>
            <person name="Splivallo R."/>
            <person name="Traeger S."/>
            <person name="Wang M."/>
            <person name="Zifcakova L."/>
            <person name="Wipf D."/>
            <person name="Zambonelli A."/>
            <person name="Paolocci F."/>
            <person name="Nowrousian M."/>
            <person name="Ottonello S."/>
            <person name="Baldrian P."/>
            <person name="Spatafora J.W."/>
            <person name="Henrissat B."/>
            <person name="Nagy L.G."/>
            <person name="Aury J.M."/>
            <person name="Wincker P."/>
            <person name="Grigoriev I.V."/>
            <person name="Bonfante P."/>
            <person name="Martin F.M."/>
        </authorList>
    </citation>
    <scope>NUCLEOTIDE SEQUENCE [LARGE SCALE GENOMIC DNA]</scope>
    <source>
        <strain evidence="1 2">120613-1</strain>
    </source>
</reference>
<sequence length="237" mass="27355">MELYWDGQKEMKRKLQVILNKGIRRILGAVRTTPIDVMLGEIGWKRIEYELDKKVERWGMRLMRSGEGKLGKEIRKRGEERGGVYIGGWMGRMLSGVKKHKSEGEKWEVERERVKKLDWKISIGKGKEEEKKKWEEERSWREDNVIVGVSDASGEKGKIGIGGEVWEGKKKLGEFRKNGGWGMMVGEGEMWGVEEILKRLESYKGKRKKGITGVDNMGVLEKLRKGRGMCGEREQNV</sequence>
<dbReference type="OrthoDB" id="8955194at2759"/>
<dbReference type="Proteomes" id="UP000276215">
    <property type="component" value="Unassembled WGS sequence"/>
</dbReference>
<accession>A0A3N4KG36</accession>
<dbReference type="AlphaFoldDB" id="A0A3N4KG36"/>
<evidence type="ECO:0000313" key="2">
    <source>
        <dbReference type="Proteomes" id="UP000276215"/>
    </source>
</evidence>
<keyword evidence="2" id="KW-1185">Reference proteome</keyword>
<organism evidence="1 2">
    <name type="scientific">Choiromyces venosus 120613-1</name>
    <dbReference type="NCBI Taxonomy" id="1336337"/>
    <lineage>
        <taxon>Eukaryota</taxon>
        <taxon>Fungi</taxon>
        <taxon>Dikarya</taxon>
        <taxon>Ascomycota</taxon>
        <taxon>Pezizomycotina</taxon>
        <taxon>Pezizomycetes</taxon>
        <taxon>Pezizales</taxon>
        <taxon>Tuberaceae</taxon>
        <taxon>Choiromyces</taxon>
    </lineage>
</organism>
<gene>
    <name evidence="1" type="ORF">L873DRAFT_1174316</name>
</gene>
<proteinExistence type="predicted"/>
<protein>
    <submittedName>
        <fullName evidence="1">Uncharacterized protein</fullName>
    </submittedName>
</protein>
<name>A0A3N4KG36_9PEZI</name>
<dbReference type="EMBL" id="ML120356">
    <property type="protein sequence ID" value="RPB04835.1"/>
    <property type="molecule type" value="Genomic_DNA"/>
</dbReference>
<evidence type="ECO:0000313" key="1">
    <source>
        <dbReference type="EMBL" id="RPB04835.1"/>
    </source>
</evidence>